<sequence length="75" mass="8212">EAEVDPDGEYSNMSRAELIAKIFDVESGSLDFAKSAFDNVVAQVKFFNKGLEISTEGLDALKEVRDGELVSPQED</sequence>
<accession>A0A392QRF3</accession>
<proteinExistence type="predicted"/>
<feature type="non-terminal residue" evidence="1">
    <location>
        <position position="1"/>
    </location>
</feature>
<protein>
    <submittedName>
        <fullName evidence="1">Uncharacterized protein</fullName>
    </submittedName>
</protein>
<keyword evidence="2" id="KW-1185">Reference proteome</keyword>
<organism evidence="1 2">
    <name type="scientific">Trifolium medium</name>
    <dbReference type="NCBI Taxonomy" id="97028"/>
    <lineage>
        <taxon>Eukaryota</taxon>
        <taxon>Viridiplantae</taxon>
        <taxon>Streptophyta</taxon>
        <taxon>Embryophyta</taxon>
        <taxon>Tracheophyta</taxon>
        <taxon>Spermatophyta</taxon>
        <taxon>Magnoliopsida</taxon>
        <taxon>eudicotyledons</taxon>
        <taxon>Gunneridae</taxon>
        <taxon>Pentapetalae</taxon>
        <taxon>rosids</taxon>
        <taxon>fabids</taxon>
        <taxon>Fabales</taxon>
        <taxon>Fabaceae</taxon>
        <taxon>Papilionoideae</taxon>
        <taxon>50 kb inversion clade</taxon>
        <taxon>NPAAA clade</taxon>
        <taxon>Hologalegina</taxon>
        <taxon>IRL clade</taxon>
        <taxon>Trifolieae</taxon>
        <taxon>Trifolium</taxon>
    </lineage>
</organism>
<evidence type="ECO:0000313" key="2">
    <source>
        <dbReference type="Proteomes" id="UP000265520"/>
    </source>
</evidence>
<dbReference type="AlphaFoldDB" id="A0A392QRF3"/>
<dbReference type="Proteomes" id="UP000265520">
    <property type="component" value="Unassembled WGS sequence"/>
</dbReference>
<dbReference type="EMBL" id="LXQA010153357">
    <property type="protein sequence ID" value="MCI26452.1"/>
    <property type="molecule type" value="Genomic_DNA"/>
</dbReference>
<evidence type="ECO:0000313" key="1">
    <source>
        <dbReference type="EMBL" id="MCI26452.1"/>
    </source>
</evidence>
<name>A0A392QRF3_9FABA</name>
<reference evidence="1 2" key="1">
    <citation type="journal article" date="2018" name="Front. Plant Sci.">
        <title>Red Clover (Trifolium pratense) and Zigzag Clover (T. medium) - A Picture of Genomic Similarities and Differences.</title>
        <authorList>
            <person name="Dluhosova J."/>
            <person name="Istvanek J."/>
            <person name="Nedelnik J."/>
            <person name="Repkova J."/>
        </authorList>
    </citation>
    <scope>NUCLEOTIDE SEQUENCE [LARGE SCALE GENOMIC DNA]</scope>
    <source>
        <strain evidence="2">cv. 10/8</strain>
        <tissue evidence="1">Leaf</tissue>
    </source>
</reference>
<comment type="caution">
    <text evidence="1">The sequence shown here is derived from an EMBL/GenBank/DDBJ whole genome shotgun (WGS) entry which is preliminary data.</text>
</comment>